<evidence type="ECO:0000256" key="4">
    <source>
        <dbReference type="ARBA" id="ARBA00022801"/>
    </source>
</evidence>
<evidence type="ECO:0000256" key="1">
    <source>
        <dbReference type="ARBA" id="ARBA00001968"/>
    </source>
</evidence>
<dbReference type="eggNOG" id="COG1561">
    <property type="taxonomic scope" value="Bacteria"/>
</dbReference>
<dbReference type="Pfam" id="PF08340">
    <property type="entry name" value="YicC-like_C"/>
    <property type="match status" value="1"/>
</dbReference>
<gene>
    <name evidence="8" type="ORF">HYPDE_30418</name>
</gene>
<sequence length="296" mass="32370">MTISSMTGFARADGSTDGLSWIWEARSVNGRGLDVRLRLPSGYEAIEIPARDAVAKRFARGNVSLSLSIEKQQTNGAIRLNEQVLQDVIKAADRVSTLSGAAKPDAAQLLMIKGVLEMSDQAPEDVTARMAREKTITQSLEAALDKLAEARRVEGARLGEIIREQIAQIDQLAASVRASPSRAPEAIMSRLKDAIARLVDATTTLDDHRLHQEAVLIATRADVEEELQRLSAHVAAARDILVERGAVGRKLDFLAQEFNREANTLCSKANAVDITRLGLQLKTVIDQFREQVQNVE</sequence>
<name>N0B434_9HYPH</name>
<dbReference type="GO" id="GO:0004521">
    <property type="term" value="F:RNA endonuclease activity"/>
    <property type="evidence" value="ECO:0007669"/>
    <property type="project" value="InterPro"/>
</dbReference>
<feature type="domain" description="Endoribonuclease YicC-like C-terminal" evidence="7">
    <location>
        <begin position="181"/>
        <end position="296"/>
    </location>
</feature>
<dbReference type="KEGG" id="hdt:HYPDE_30418"/>
<dbReference type="GO" id="GO:0016787">
    <property type="term" value="F:hydrolase activity"/>
    <property type="evidence" value="ECO:0007669"/>
    <property type="project" value="UniProtKB-KW"/>
</dbReference>
<dbReference type="RefSeq" id="WP_015597793.1">
    <property type="nucleotide sequence ID" value="NC_021172.1"/>
</dbReference>
<evidence type="ECO:0000256" key="5">
    <source>
        <dbReference type="ARBA" id="ARBA00035648"/>
    </source>
</evidence>
<evidence type="ECO:0000313" key="8">
    <source>
        <dbReference type="EMBL" id="AGK57758.1"/>
    </source>
</evidence>
<dbReference type="PANTHER" id="PTHR30636:SF3">
    <property type="entry name" value="UPF0701 PROTEIN YICC"/>
    <property type="match status" value="1"/>
</dbReference>
<evidence type="ECO:0008006" key="10">
    <source>
        <dbReference type="Google" id="ProtNLM"/>
    </source>
</evidence>
<dbReference type="NCBIfam" id="TIGR00255">
    <property type="entry name" value="YicC/YloC family endoribonuclease"/>
    <property type="match status" value="1"/>
</dbReference>
<evidence type="ECO:0000256" key="3">
    <source>
        <dbReference type="ARBA" id="ARBA00022759"/>
    </source>
</evidence>
<accession>N0B434</accession>
<organism evidence="8 9">
    <name type="scientific">Hyphomicrobium denitrificans 1NES1</name>
    <dbReference type="NCBI Taxonomy" id="670307"/>
    <lineage>
        <taxon>Bacteria</taxon>
        <taxon>Pseudomonadati</taxon>
        <taxon>Pseudomonadota</taxon>
        <taxon>Alphaproteobacteria</taxon>
        <taxon>Hyphomicrobiales</taxon>
        <taxon>Hyphomicrobiaceae</taxon>
        <taxon>Hyphomicrobium</taxon>
    </lineage>
</organism>
<keyword evidence="2" id="KW-0540">Nuclease</keyword>
<dbReference type="Proteomes" id="UP000005952">
    <property type="component" value="Chromosome"/>
</dbReference>
<evidence type="ECO:0000259" key="7">
    <source>
        <dbReference type="Pfam" id="PF08340"/>
    </source>
</evidence>
<proteinExistence type="inferred from homology"/>
<reference evidence="8 9" key="1">
    <citation type="journal article" date="2013" name="Genome Announc.">
        <title>Genome sequences for three denitrifying bacterial strains isolated from a uranium- and nitrate-contaminated subsurface environment.</title>
        <authorList>
            <person name="Venkatramanan R."/>
            <person name="Prakash O."/>
            <person name="Woyke T."/>
            <person name="Chain P."/>
            <person name="Goodwin L.A."/>
            <person name="Watson D."/>
            <person name="Brooks S."/>
            <person name="Kostka J.E."/>
            <person name="Green S.J."/>
        </authorList>
    </citation>
    <scope>NUCLEOTIDE SEQUENCE [LARGE SCALE GENOMIC DNA]</scope>
    <source>
        <strain evidence="8 9">1NES1</strain>
    </source>
</reference>
<dbReference type="PANTHER" id="PTHR30636">
    <property type="entry name" value="UPF0701 PROTEIN YICC"/>
    <property type="match status" value="1"/>
</dbReference>
<comment type="cofactor">
    <cofactor evidence="1">
        <name>a divalent metal cation</name>
        <dbReference type="ChEBI" id="CHEBI:60240"/>
    </cofactor>
</comment>
<dbReference type="STRING" id="670307.HYPDE_30418"/>
<dbReference type="InterPro" id="IPR013551">
    <property type="entry name" value="YicC-like_C"/>
</dbReference>
<protein>
    <recommendedName>
        <fullName evidence="10">YicC family protein</fullName>
    </recommendedName>
</protein>
<feature type="domain" description="Endoribonuclease YicC-like N-terminal" evidence="6">
    <location>
        <begin position="3"/>
        <end position="159"/>
    </location>
</feature>
<evidence type="ECO:0000313" key="9">
    <source>
        <dbReference type="Proteomes" id="UP000005952"/>
    </source>
</evidence>
<evidence type="ECO:0000256" key="2">
    <source>
        <dbReference type="ARBA" id="ARBA00022722"/>
    </source>
</evidence>
<evidence type="ECO:0000259" key="6">
    <source>
        <dbReference type="Pfam" id="PF03755"/>
    </source>
</evidence>
<dbReference type="OrthoDB" id="9771229at2"/>
<dbReference type="AlphaFoldDB" id="N0B434"/>
<dbReference type="HOGENOM" id="CLU_076609_0_1_5"/>
<dbReference type="InterPro" id="IPR013527">
    <property type="entry name" value="YicC-like_N"/>
</dbReference>
<dbReference type="Pfam" id="PF03755">
    <property type="entry name" value="YicC-like_N"/>
    <property type="match status" value="1"/>
</dbReference>
<dbReference type="EMBL" id="CP005587">
    <property type="protein sequence ID" value="AGK57758.1"/>
    <property type="molecule type" value="Genomic_DNA"/>
</dbReference>
<keyword evidence="3" id="KW-0255">Endonuclease</keyword>
<dbReference type="InterPro" id="IPR005229">
    <property type="entry name" value="YicC/YloC-like"/>
</dbReference>
<keyword evidence="9" id="KW-1185">Reference proteome</keyword>
<keyword evidence="4" id="KW-0378">Hydrolase</keyword>
<comment type="similarity">
    <text evidence="5">Belongs to the YicC/YloC family.</text>
</comment>